<dbReference type="EMBL" id="CAACVS010000523">
    <property type="protein sequence ID" value="VEU43148.1"/>
    <property type="molecule type" value="Genomic_DNA"/>
</dbReference>
<evidence type="ECO:0000313" key="2">
    <source>
        <dbReference type="EMBL" id="VEU43148.1"/>
    </source>
</evidence>
<keyword evidence="3" id="KW-1185">Reference proteome</keyword>
<dbReference type="AlphaFoldDB" id="A0A448ZM90"/>
<proteinExistence type="predicted"/>
<sequence length="85" mass="9408">MPKHRDPDRTDAGGIVFWNERADAKADPEINQSRRVMIEDGGGAPGTDFPSPLIFRGAFAEREETAMKSRHPNRAPKMVATTIIC</sequence>
<name>A0A448ZM90_9STRA</name>
<feature type="region of interest" description="Disordered" evidence="1">
    <location>
        <begin position="66"/>
        <end position="85"/>
    </location>
</feature>
<gene>
    <name evidence="2" type="ORF">PSNMU_V1.4_AUG-EV-PASAV3_0101550</name>
</gene>
<evidence type="ECO:0000313" key="3">
    <source>
        <dbReference type="Proteomes" id="UP000291116"/>
    </source>
</evidence>
<dbReference type="Proteomes" id="UP000291116">
    <property type="component" value="Unassembled WGS sequence"/>
</dbReference>
<evidence type="ECO:0000256" key="1">
    <source>
        <dbReference type="SAM" id="MobiDB-lite"/>
    </source>
</evidence>
<reference evidence="2 3" key="1">
    <citation type="submission" date="2019-01" db="EMBL/GenBank/DDBJ databases">
        <authorList>
            <person name="Ferrante I. M."/>
        </authorList>
    </citation>
    <scope>NUCLEOTIDE SEQUENCE [LARGE SCALE GENOMIC DNA]</scope>
    <source>
        <strain evidence="2 3">B856</strain>
    </source>
</reference>
<accession>A0A448ZM90</accession>
<organism evidence="2 3">
    <name type="scientific">Pseudo-nitzschia multistriata</name>
    <dbReference type="NCBI Taxonomy" id="183589"/>
    <lineage>
        <taxon>Eukaryota</taxon>
        <taxon>Sar</taxon>
        <taxon>Stramenopiles</taxon>
        <taxon>Ochrophyta</taxon>
        <taxon>Bacillariophyta</taxon>
        <taxon>Bacillariophyceae</taxon>
        <taxon>Bacillariophycidae</taxon>
        <taxon>Bacillariales</taxon>
        <taxon>Bacillariaceae</taxon>
        <taxon>Pseudo-nitzschia</taxon>
    </lineage>
</organism>
<protein>
    <submittedName>
        <fullName evidence="2">Uncharacterized protein</fullName>
    </submittedName>
</protein>